<dbReference type="Proteomes" id="UP001210231">
    <property type="component" value="Unassembled WGS sequence"/>
</dbReference>
<gene>
    <name evidence="2" type="ORF">O3P16_00585</name>
</gene>
<organism evidence="2 3">
    <name type="scientific">Polluticaenibacter yanchengensis</name>
    <dbReference type="NCBI Taxonomy" id="3014562"/>
    <lineage>
        <taxon>Bacteria</taxon>
        <taxon>Pseudomonadati</taxon>
        <taxon>Bacteroidota</taxon>
        <taxon>Chitinophagia</taxon>
        <taxon>Chitinophagales</taxon>
        <taxon>Chitinophagaceae</taxon>
        <taxon>Polluticaenibacter</taxon>
    </lineage>
</organism>
<comment type="caution">
    <text evidence="2">The sequence shown here is derived from an EMBL/GenBank/DDBJ whole genome shotgun (WGS) entry which is preliminary data.</text>
</comment>
<sequence>MKPLEDIVVLDFSQFLSGPSATLRLADMGATVIKIERPEGGDICRQLYVSDVMIEGESTIFHAINRNKQSYAADLKNPDDLAKIKLLLQQADVMLHNFRPGVIERLGLSYEVVKAINPGIVYAEISGYGSDGDWKHLPGQDLLLQSVSGLTWLTNNQNESPTPMGVSVADILAGAHISQAILAALYKKAISGQGSQVSVSMLESVMNFQFELITCFYNDGNELPVRSAVNNGNAYLQAPYGIYATQEGFLALAMGDIVQLGNILDCTALSAYTNAADWFTLRDEIKSHLADHLITKDAAYWLGKLQAAGYWAAKVFNYDQLTEHEGYKAINMELFVNTSNGLQIKTTRCPIKIDGEILLATKGAPLLGEHTDAINNKYLAQNEVLS</sequence>
<dbReference type="PANTHER" id="PTHR48207">
    <property type="entry name" value="SUCCINATE--HYDROXYMETHYLGLUTARATE COA-TRANSFERASE"/>
    <property type="match status" value="1"/>
</dbReference>
<reference evidence="2 3" key="1">
    <citation type="submission" date="2022-12" db="EMBL/GenBank/DDBJ databases">
        <title>Chitinophagaceae gen. sp. nov., a new member of the family Chitinophagaceae, isolated from soil in a chemical factory.</title>
        <authorList>
            <person name="Ke Z."/>
        </authorList>
    </citation>
    <scope>NUCLEOTIDE SEQUENCE [LARGE SCALE GENOMIC DNA]</scope>
    <source>
        <strain evidence="2 3">LY-5</strain>
    </source>
</reference>
<evidence type="ECO:0000313" key="3">
    <source>
        <dbReference type="Proteomes" id="UP001210231"/>
    </source>
</evidence>
<dbReference type="Gene3D" id="3.30.1540.10">
    <property type="entry name" value="formyl-coa transferase, domain 3"/>
    <property type="match status" value="1"/>
</dbReference>
<dbReference type="PANTHER" id="PTHR48207:SF4">
    <property type="entry name" value="BLL6097 PROTEIN"/>
    <property type="match status" value="1"/>
</dbReference>
<keyword evidence="3" id="KW-1185">Reference proteome</keyword>
<dbReference type="InterPro" id="IPR044855">
    <property type="entry name" value="CoA-Trfase_III_dom3_sf"/>
</dbReference>
<dbReference type="InterPro" id="IPR050483">
    <property type="entry name" value="CoA-transferase_III_domain"/>
</dbReference>
<dbReference type="Pfam" id="PF02515">
    <property type="entry name" value="CoA_transf_3"/>
    <property type="match status" value="1"/>
</dbReference>
<dbReference type="InterPro" id="IPR023606">
    <property type="entry name" value="CoA-Trfase_III_dom_1_sf"/>
</dbReference>
<accession>A0ABT4UEM4</accession>
<dbReference type="InterPro" id="IPR003673">
    <property type="entry name" value="CoA-Trfase_fam_III"/>
</dbReference>
<proteinExistence type="predicted"/>
<dbReference type="EMBL" id="JAQGEF010000001">
    <property type="protein sequence ID" value="MDA3613285.1"/>
    <property type="molecule type" value="Genomic_DNA"/>
</dbReference>
<name>A0ABT4UEM4_9BACT</name>
<dbReference type="Gene3D" id="3.40.50.10540">
    <property type="entry name" value="Crotonobetainyl-coa:carnitine coa-transferase, domain 1"/>
    <property type="match status" value="1"/>
</dbReference>
<keyword evidence="1" id="KW-0808">Transferase</keyword>
<evidence type="ECO:0000313" key="2">
    <source>
        <dbReference type="EMBL" id="MDA3613285.1"/>
    </source>
</evidence>
<dbReference type="SUPFAM" id="SSF89796">
    <property type="entry name" value="CoA-transferase family III (CaiB/BaiF)"/>
    <property type="match status" value="1"/>
</dbReference>
<dbReference type="RefSeq" id="WP_407029617.1">
    <property type="nucleotide sequence ID" value="NZ_JAQGEF010000001.1"/>
</dbReference>
<evidence type="ECO:0000256" key="1">
    <source>
        <dbReference type="ARBA" id="ARBA00022679"/>
    </source>
</evidence>
<protein>
    <submittedName>
        <fullName evidence="2">CaiB/BaiF CoA-transferase family protein</fullName>
    </submittedName>
</protein>